<proteinExistence type="predicted"/>
<organism evidence="2 3">
    <name type="scientific">Caenorhabditis bovis</name>
    <dbReference type="NCBI Taxonomy" id="2654633"/>
    <lineage>
        <taxon>Eukaryota</taxon>
        <taxon>Metazoa</taxon>
        <taxon>Ecdysozoa</taxon>
        <taxon>Nematoda</taxon>
        <taxon>Chromadorea</taxon>
        <taxon>Rhabditida</taxon>
        <taxon>Rhabditina</taxon>
        <taxon>Rhabditomorpha</taxon>
        <taxon>Rhabditoidea</taxon>
        <taxon>Rhabditidae</taxon>
        <taxon>Peloderinae</taxon>
        <taxon>Caenorhabditis</taxon>
    </lineage>
</organism>
<evidence type="ECO:0000313" key="2">
    <source>
        <dbReference type="EMBL" id="CAB3411512.1"/>
    </source>
</evidence>
<dbReference type="AlphaFoldDB" id="A0A8S1FDM3"/>
<name>A0A8S1FDM3_9PELO</name>
<gene>
    <name evidence="2" type="ORF">CBOVIS_LOCUS12895</name>
</gene>
<sequence length="66" mass="7540">MENEDRVIAAVEAEVIADQTERCSNLPITADQVRHHTRMKTLLQEQGSRSRSKLKALPQIHPKFSE</sequence>
<evidence type="ECO:0000256" key="1">
    <source>
        <dbReference type="SAM" id="MobiDB-lite"/>
    </source>
</evidence>
<evidence type="ECO:0000313" key="3">
    <source>
        <dbReference type="Proteomes" id="UP000494206"/>
    </source>
</evidence>
<reference evidence="2 3" key="1">
    <citation type="submission" date="2020-04" db="EMBL/GenBank/DDBJ databases">
        <authorList>
            <person name="Laetsch R D."/>
            <person name="Stevens L."/>
            <person name="Kumar S."/>
            <person name="Blaxter L. M."/>
        </authorList>
    </citation>
    <scope>NUCLEOTIDE SEQUENCE [LARGE SCALE GENOMIC DNA]</scope>
</reference>
<comment type="caution">
    <text evidence="2">The sequence shown here is derived from an EMBL/GenBank/DDBJ whole genome shotgun (WGS) entry which is preliminary data.</text>
</comment>
<dbReference type="EMBL" id="CADEPM010000014">
    <property type="protein sequence ID" value="CAB3411512.1"/>
    <property type="molecule type" value="Genomic_DNA"/>
</dbReference>
<accession>A0A8S1FDM3</accession>
<dbReference type="Proteomes" id="UP000494206">
    <property type="component" value="Unassembled WGS sequence"/>
</dbReference>
<keyword evidence="3" id="KW-1185">Reference proteome</keyword>
<protein>
    <submittedName>
        <fullName evidence="2">Uncharacterized protein</fullName>
    </submittedName>
</protein>
<feature type="region of interest" description="Disordered" evidence="1">
    <location>
        <begin position="44"/>
        <end position="66"/>
    </location>
</feature>